<dbReference type="OrthoDB" id="10433858at2759"/>
<dbReference type="RefSeq" id="XP_016223744.1">
    <property type="nucleotide sequence ID" value="XM_016371451.1"/>
</dbReference>
<organism evidence="2 3">
    <name type="scientific">Exophiala mesophila</name>
    <name type="common">Black yeast-like fungus</name>
    <dbReference type="NCBI Taxonomy" id="212818"/>
    <lineage>
        <taxon>Eukaryota</taxon>
        <taxon>Fungi</taxon>
        <taxon>Dikarya</taxon>
        <taxon>Ascomycota</taxon>
        <taxon>Pezizomycotina</taxon>
        <taxon>Eurotiomycetes</taxon>
        <taxon>Chaetothyriomycetidae</taxon>
        <taxon>Chaetothyriales</taxon>
        <taxon>Herpotrichiellaceae</taxon>
        <taxon>Exophiala</taxon>
    </lineage>
</organism>
<dbReference type="HOGENOM" id="CLU_568619_0_0_1"/>
<gene>
    <name evidence="2" type="ORF">PV10_06631</name>
</gene>
<proteinExistence type="predicted"/>
<dbReference type="VEuPathDB" id="FungiDB:PV10_06631"/>
<protein>
    <submittedName>
        <fullName evidence="2">Uncharacterized protein</fullName>
    </submittedName>
</protein>
<feature type="region of interest" description="Disordered" evidence="1">
    <location>
        <begin position="28"/>
        <end position="113"/>
    </location>
</feature>
<accession>A0A0D1WSK6</accession>
<evidence type="ECO:0000256" key="1">
    <source>
        <dbReference type="SAM" id="MobiDB-lite"/>
    </source>
</evidence>
<feature type="compositionally biased region" description="Polar residues" evidence="1">
    <location>
        <begin position="98"/>
        <end position="113"/>
    </location>
</feature>
<dbReference type="GeneID" id="27324476"/>
<keyword evidence="3" id="KW-1185">Reference proteome</keyword>
<dbReference type="EMBL" id="KN847523">
    <property type="protein sequence ID" value="KIV92170.1"/>
    <property type="molecule type" value="Genomic_DNA"/>
</dbReference>
<reference evidence="2 3" key="1">
    <citation type="submission" date="2015-01" db="EMBL/GenBank/DDBJ databases">
        <title>The Genome Sequence of Exophiala mesophila CBS40295.</title>
        <authorList>
            <consortium name="The Broad Institute Genomics Platform"/>
            <person name="Cuomo C."/>
            <person name="de Hoog S."/>
            <person name="Gorbushina A."/>
            <person name="Stielow B."/>
            <person name="Teixiera M."/>
            <person name="Abouelleil A."/>
            <person name="Chapman S.B."/>
            <person name="Priest M."/>
            <person name="Young S.K."/>
            <person name="Wortman J."/>
            <person name="Nusbaum C."/>
            <person name="Birren B."/>
        </authorList>
    </citation>
    <scope>NUCLEOTIDE SEQUENCE [LARGE SCALE GENOMIC DNA]</scope>
    <source>
        <strain evidence="2 3">CBS 40295</strain>
    </source>
</reference>
<dbReference type="Proteomes" id="UP000054302">
    <property type="component" value="Unassembled WGS sequence"/>
</dbReference>
<name>A0A0D1WSK6_EXOME</name>
<evidence type="ECO:0000313" key="3">
    <source>
        <dbReference type="Proteomes" id="UP000054302"/>
    </source>
</evidence>
<feature type="region of interest" description="Disordered" evidence="1">
    <location>
        <begin position="412"/>
        <end position="436"/>
    </location>
</feature>
<evidence type="ECO:0000313" key="2">
    <source>
        <dbReference type="EMBL" id="KIV92170.1"/>
    </source>
</evidence>
<sequence>MNVLDDPPRTAVRRNGWTYVNQHVQRFDTLPPLAQTDGNTDDEAATNNNNPEGATGLRTSILEASERLKLPPGSRRKKRKSPSEPSVRRPKRPRVGETQGQATQDLSSEQDVSVVQEIDAPRDPSAALPVKVVVTDWSWLKEPPPTWCVNLDQVPGMIKDSLIWQLKSRKRLPLDSPFRKDPFFMPRFSFAPEIGNEAMNDLTHPAPPSTNVSPSPFRGPYLDSSDADARSEFLLTGASLVERYTSKSTWDGAKDLELLTKQRYLKSKAKYQHTDSSKRMLLADKGRGEFPFAAYLRTRHSIPTCFRIPLPKTILVSHDARADMIFEIFGIVREPQGHWGPASPPAFIEIADLFFPQYPESLRVVPSNFCRAESPLDISTLRQMAECELLLSKEHHNKNIIRAIVRAIPKASIQPTDNQRSDQKDPTTGGWPPPPHEVGRYDMMAYQTFRIPPRVIVPFSRYVLDRDISDRGDDWASPFG</sequence>
<dbReference type="AlphaFoldDB" id="A0A0D1WSK6"/>